<sequence length="121" mass="13249">MGSSQSQVQVTNQITHINASGGSKVSSLDNKEAKSELEQLLQQISPLLIVALTILLLFSFGFNVYLCIKLRKARNGAKLRSRRGASELKVDIQSLLGQIGDQRREQSTNNVVGPRIGFEVP</sequence>
<keyword evidence="1" id="KW-0472">Membrane</keyword>
<organism evidence="2">
    <name type="scientific">Wild duck Rotavirus G-like</name>
    <dbReference type="NCBI Taxonomy" id="2592522"/>
    <lineage>
        <taxon>Viruses</taxon>
        <taxon>Riboviria</taxon>
        <taxon>Orthornavirae</taxon>
        <taxon>Duplornaviricota</taxon>
        <taxon>Resentoviricetes</taxon>
        <taxon>Reovirales</taxon>
        <taxon>Sedoreoviridae</taxon>
        <taxon>Rotavirus</taxon>
        <taxon>Rotavirus gammagastroenteritidis</taxon>
        <taxon>Rotavirus G</taxon>
    </lineage>
</organism>
<name>A0A5B8KAJ0_9REOV</name>
<feature type="transmembrane region" description="Helical" evidence="1">
    <location>
        <begin position="44"/>
        <end position="68"/>
    </location>
</feature>
<keyword evidence="1" id="KW-1133">Transmembrane helix</keyword>
<dbReference type="EMBL" id="MK204405">
    <property type="protein sequence ID" value="QDY92351.1"/>
    <property type="molecule type" value="Genomic_RNA"/>
</dbReference>
<proteinExistence type="predicted"/>
<protein>
    <submittedName>
        <fullName evidence="2">NSP1-1</fullName>
    </submittedName>
</protein>
<evidence type="ECO:0000313" key="2">
    <source>
        <dbReference type="EMBL" id="QDY92351.1"/>
    </source>
</evidence>
<accession>A0A5B8KAJ0</accession>
<evidence type="ECO:0000256" key="1">
    <source>
        <dbReference type="SAM" id="Phobius"/>
    </source>
</evidence>
<reference evidence="2" key="1">
    <citation type="journal article" date="2019" name="ISME J.">
        <title>Virome heterogeneity and connectivity in waterfowl and shorebird communities.</title>
        <authorList>
            <person name="Wille M."/>
            <person name="Shi M."/>
            <person name="Klaassen M."/>
            <person name="Hurt A.C."/>
            <person name="Holmes E.C."/>
        </authorList>
    </citation>
    <scope>NUCLEOTIDE SEQUENCE</scope>
    <source>
        <strain evidence="2">Wild Duck Rotavirus G-like Grey Teal</strain>
    </source>
</reference>
<gene>
    <name evidence="2" type="primary">NSP1-1</name>
</gene>
<keyword evidence="1" id="KW-0812">Transmembrane</keyword>